<dbReference type="EMBL" id="CM017699">
    <property type="protein sequence ID" value="TYG90002.1"/>
    <property type="molecule type" value="Genomic_DNA"/>
</dbReference>
<sequence length="55" mass="6068">MVRARCDSGGEGRRGAWVRTWSGAHGGRTWRCWCCVRGSYHEGSSGARDPCPRVS</sequence>
<protein>
    <submittedName>
        <fullName evidence="1">Uncharacterized protein</fullName>
    </submittedName>
</protein>
<reference evidence="1 2" key="1">
    <citation type="submission" date="2019-06" db="EMBL/GenBank/DDBJ databases">
        <title>WGS assembly of Gossypium darwinii.</title>
        <authorList>
            <person name="Chen Z.J."/>
            <person name="Sreedasyam A."/>
            <person name="Ando A."/>
            <person name="Song Q."/>
            <person name="De L."/>
            <person name="Hulse-Kemp A."/>
            <person name="Ding M."/>
            <person name="Ye W."/>
            <person name="Kirkbride R."/>
            <person name="Jenkins J."/>
            <person name="Plott C."/>
            <person name="Lovell J."/>
            <person name="Lin Y.-M."/>
            <person name="Vaughn R."/>
            <person name="Liu B."/>
            <person name="Li W."/>
            <person name="Simpson S."/>
            <person name="Scheffler B."/>
            <person name="Saski C."/>
            <person name="Grover C."/>
            <person name="Hu G."/>
            <person name="Conover J."/>
            <person name="Carlson J."/>
            <person name="Shu S."/>
            <person name="Boston L."/>
            <person name="Williams M."/>
            <person name="Peterson D."/>
            <person name="Mcgee K."/>
            <person name="Jones D."/>
            <person name="Wendel J."/>
            <person name="Stelly D."/>
            <person name="Grimwood J."/>
            <person name="Schmutz J."/>
        </authorList>
    </citation>
    <scope>NUCLEOTIDE SEQUENCE [LARGE SCALE GENOMIC DNA]</scope>
    <source>
        <strain evidence="1">1808015.09</strain>
    </source>
</reference>
<dbReference type="Proteomes" id="UP000323506">
    <property type="component" value="Chromosome A12"/>
</dbReference>
<accession>A0A5D2E9K2</accession>
<evidence type="ECO:0000313" key="2">
    <source>
        <dbReference type="Proteomes" id="UP000323506"/>
    </source>
</evidence>
<name>A0A5D2E9K2_GOSDA</name>
<proteinExistence type="predicted"/>
<organism evidence="1 2">
    <name type="scientific">Gossypium darwinii</name>
    <name type="common">Darwin's cotton</name>
    <name type="synonym">Gossypium barbadense var. darwinii</name>
    <dbReference type="NCBI Taxonomy" id="34276"/>
    <lineage>
        <taxon>Eukaryota</taxon>
        <taxon>Viridiplantae</taxon>
        <taxon>Streptophyta</taxon>
        <taxon>Embryophyta</taxon>
        <taxon>Tracheophyta</taxon>
        <taxon>Spermatophyta</taxon>
        <taxon>Magnoliopsida</taxon>
        <taxon>eudicotyledons</taxon>
        <taxon>Gunneridae</taxon>
        <taxon>Pentapetalae</taxon>
        <taxon>rosids</taxon>
        <taxon>malvids</taxon>
        <taxon>Malvales</taxon>
        <taxon>Malvaceae</taxon>
        <taxon>Malvoideae</taxon>
        <taxon>Gossypium</taxon>
    </lineage>
</organism>
<dbReference type="AlphaFoldDB" id="A0A5D2E9K2"/>
<evidence type="ECO:0000313" key="1">
    <source>
        <dbReference type="EMBL" id="TYG90002.1"/>
    </source>
</evidence>
<keyword evidence="2" id="KW-1185">Reference proteome</keyword>
<gene>
    <name evidence="1" type="ORF">ES288_A12G148200v1</name>
</gene>